<gene>
    <name evidence="3" type="ORF">UX10_C0007G0006</name>
</gene>
<dbReference type="AlphaFoldDB" id="A0A0G1QGD1"/>
<proteinExistence type="predicted"/>
<dbReference type="SUPFAM" id="SSF49503">
    <property type="entry name" value="Cupredoxins"/>
    <property type="match status" value="1"/>
</dbReference>
<dbReference type="PROSITE" id="PS51257">
    <property type="entry name" value="PROKAR_LIPOPROTEIN"/>
    <property type="match status" value="1"/>
</dbReference>
<reference evidence="3 4" key="1">
    <citation type="journal article" date="2015" name="Nature">
        <title>rRNA introns, odd ribosomes, and small enigmatic genomes across a large radiation of phyla.</title>
        <authorList>
            <person name="Brown C.T."/>
            <person name="Hug L.A."/>
            <person name="Thomas B.C."/>
            <person name="Sharon I."/>
            <person name="Castelle C.J."/>
            <person name="Singh A."/>
            <person name="Wilkins M.J."/>
            <person name="Williams K.H."/>
            <person name="Banfield J.F."/>
        </authorList>
    </citation>
    <scope>NUCLEOTIDE SEQUENCE [LARGE SCALE GENOMIC DNA]</scope>
</reference>
<dbReference type="InterPro" id="IPR008972">
    <property type="entry name" value="Cupredoxin"/>
</dbReference>
<keyword evidence="2" id="KW-0732">Signal</keyword>
<feature type="compositionally biased region" description="Basic and acidic residues" evidence="1">
    <location>
        <begin position="40"/>
        <end position="57"/>
    </location>
</feature>
<dbReference type="EMBL" id="LCKX01000007">
    <property type="protein sequence ID" value="KKU07675.1"/>
    <property type="molecule type" value="Genomic_DNA"/>
</dbReference>
<comment type="caution">
    <text evidence="3">The sequence shown here is derived from an EMBL/GenBank/DDBJ whole genome shotgun (WGS) entry which is preliminary data.</text>
</comment>
<feature type="chain" id="PRO_5002539198" description="Plastocyanin" evidence="2">
    <location>
        <begin position="21"/>
        <end position="198"/>
    </location>
</feature>
<organism evidence="3 4">
    <name type="scientific">Candidatus Magasanikbacteria bacterium GW2011_GWA2_45_39</name>
    <dbReference type="NCBI Taxonomy" id="1619041"/>
    <lineage>
        <taxon>Bacteria</taxon>
        <taxon>Candidatus Magasanikiibacteriota</taxon>
    </lineage>
</organism>
<dbReference type="Gene3D" id="2.60.40.420">
    <property type="entry name" value="Cupredoxins - blue copper proteins"/>
    <property type="match status" value="1"/>
</dbReference>
<evidence type="ECO:0008006" key="5">
    <source>
        <dbReference type="Google" id="ProtNLM"/>
    </source>
</evidence>
<feature type="compositionally biased region" description="Basic and acidic residues" evidence="1">
    <location>
        <begin position="80"/>
        <end position="91"/>
    </location>
</feature>
<evidence type="ECO:0000313" key="4">
    <source>
        <dbReference type="Proteomes" id="UP000033999"/>
    </source>
</evidence>
<feature type="compositionally biased region" description="Polar residues" evidence="1">
    <location>
        <begin position="25"/>
        <end position="35"/>
    </location>
</feature>
<feature type="region of interest" description="Disordered" evidence="1">
    <location>
        <begin position="25"/>
        <end position="101"/>
    </location>
</feature>
<sequence length="198" mass="20834">MSKTMSLLITLGAVVLLAGAGCARNEQTSNTSALGQTGVADEKQENTAPAGEKKEESSDSSVKAPSLTIDVPGVTVVTEPVKKSEDEDKKPATAQGATITYDDNGFSPSTLTVKVGTKVTFKNNSPSDFWPASAMHPTHEKYPGSSITKCGTSAAETIFDACAGVAQGVIWTFTFKEKGSWGYHNHLNASRYGKVVVE</sequence>
<name>A0A0G1QGD1_9BACT</name>
<feature type="signal peptide" evidence="2">
    <location>
        <begin position="1"/>
        <end position="20"/>
    </location>
</feature>
<dbReference type="Proteomes" id="UP000033999">
    <property type="component" value="Unassembled WGS sequence"/>
</dbReference>
<protein>
    <recommendedName>
        <fullName evidence="5">Plastocyanin</fullName>
    </recommendedName>
</protein>
<evidence type="ECO:0000256" key="1">
    <source>
        <dbReference type="SAM" id="MobiDB-lite"/>
    </source>
</evidence>
<evidence type="ECO:0000313" key="3">
    <source>
        <dbReference type="EMBL" id="KKU07675.1"/>
    </source>
</evidence>
<accession>A0A0G1QGD1</accession>
<evidence type="ECO:0000256" key="2">
    <source>
        <dbReference type="SAM" id="SignalP"/>
    </source>
</evidence>